<dbReference type="InterPro" id="IPR001478">
    <property type="entry name" value="PDZ"/>
</dbReference>
<proteinExistence type="predicted"/>
<dbReference type="Proteomes" id="UP000034922">
    <property type="component" value="Unassembled WGS sequence"/>
</dbReference>
<dbReference type="GO" id="GO:0006508">
    <property type="term" value="P:proteolysis"/>
    <property type="evidence" value="ECO:0007669"/>
    <property type="project" value="UniProtKB-KW"/>
</dbReference>
<dbReference type="GO" id="GO:0004252">
    <property type="term" value="F:serine-type endopeptidase activity"/>
    <property type="evidence" value="ECO:0007669"/>
    <property type="project" value="InterPro"/>
</dbReference>
<evidence type="ECO:0000256" key="2">
    <source>
        <dbReference type="ARBA" id="ARBA00022801"/>
    </source>
</evidence>
<dbReference type="SUPFAM" id="SSF50156">
    <property type="entry name" value="PDZ domain-like"/>
    <property type="match status" value="1"/>
</dbReference>
<organism evidence="4 5">
    <name type="scientific">Candidatus Woesebacteria bacterium GW2011_GWC2_45_9</name>
    <dbReference type="NCBI Taxonomy" id="1618589"/>
    <lineage>
        <taxon>Bacteria</taxon>
        <taxon>Candidatus Woeseibacteriota</taxon>
    </lineage>
</organism>
<dbReference type="PANTHER" id="PTHR43343:SF3">
    <property type="entry name" value="PROTEASE DO-LIKE 8, CHLOROPLASTIC"/>
    <property type="match status" value="1"/>
</dbReference>
<dbReference type="CDD" id="cd06779">
    <property type="entry name" value="cpPDZ_Deg_HtrA-like"/>
    <property type="match status" value="1"/>
</dbReference>
<dbReference type="AlphaFoldDB" id="A0A0G1R6A4"/>
<dbReference type="InterPro" id="IPR001940">
    <property type="entry name" value="Peptidase_S1C"/>
</dbReference>
<evidence type="ECO:0000259" key="3">
    <source>
        <dbReference type="SMART" id="SM00228"/>
    </source>
</evidence>
<dbReference type="InterPro" id="IPR009003">
    <property type="entry name" value="Peptidase_S1_PA"/>
</dbReference>
<dbReference type="SMART" id="SM00228">
    <property type="entry name" value="PDZ"/>
    <property type="match status" value="1"/>
</dbReference>
<keyword evidence="2" id="KW-0378">Hydrolase</keyword>
<dbReference type="PRINTS" id="PR00834">
    <property type="entry name" value="PROTEASES2C"/>
</dbReference>
<dbReference type="Pfam" id="PF13365">
    <property type="entry name" value="Trypsin_2"/>
    <property type="match status" value="1"/>
</dbReference>
<dbReference type="Gene3D" id="2.30.42.10">
    <property type="match status" value="1"/>
</dbReference>
<evidence type="ECO:0000313" key="4">
    <source>
        <dbReference type="EMBL" id="KKU16465.1"/>
    </source>
</evidence>
<dbReference type="STRING" id="1618589.UX25_C0032G0013"/>
<evidence type="ECO:0000256" key="1">
    <source>
        <dbReference type="ARBA" id="ARBA00022670"/>
    </source>
</evidence>
<name>A0A0G1R6A4_9BACT</name>
<keyword evidence="1 4" id="KW-0645">Protease</keyword>
<protein>
    <submittedName>
        <fullName evidence="4">Protease Do</fullName>
    </submittedName>
</protein>
<dbReference type="Gene3D" id="2.40.10.120">
    <property type="match status" value="1"/>
</dbReference>
<sequence>MSIKSRKILIFAAVFVILLAAVGGGAVADRLWGFKPLDKLFPRGESFRVDQRVVNEESVVIKVAEEVSPSVVTVSAQTPARRVLQFNPFGGGISQRIEGGTPQDIGTGFVVSEDGLVVTNKHVVSVANASYKVITKDGQEYEATQISRDPSNDIAIIKIDASGLKPAPLGDSSNLKVGQFVVAIGTALGEFRHTVTTGVISGLGRGITAGSSFEGYVERLDDVIQTDAAINPGNSGGPLVNSAGQVIGINVAVAQGAQNIGFSIPINVVKEALSQFKQTGKFPAKPYLGVQYQMISQQAAVLNNVPQGAYVVSVIAGSPAESAGMKVNDIIKKFDGQELTEEDTLADAIKKKSPGEAVELEIWRDGETLKLTVTLSEFSE</sequence>
<evidence type="ECO:0000313" key="5">
    <source>
        <dbReference type="Proteomes" id="UP000034922"/>
    </source>
</evidence>
<dbReference type="SUPFAM" id="SSF50494">
    <property type="entry name" value="Trypsin-like serine proteases"/>
    <property type="match status" value="1"/>
</dbReference>
<dbReference type="PANTHER" id="PTHR43343">
    <property type="entry name" value="PEPTIDASE S12"/>
    <property type="match status" value="1"/>
</dbReference>
<accession>A0A0G1R6A4</accession>
<dbReference type="Pfam" id="PF13180">
    <property type="entry name" value="PDZ_2"/>
    <property type="match status" value="1"/>
</dbReference>
<dbReference type="EMBL" id="LCLM01000032">
    <property type="protein sequence ID" value="KKU16465.1"/>
    <property type="molecule type" value="Genomic_DNA"/>
</dbReference>
<gene>
    <name evidence="4" type="ORF">UX25_C0032G0013</name>
</gene>
<feature type="domain" description="PDZ" evidence="3">
    <location>
        <begin position="286"/>
        <end position="366"/>
    </location>
</feature>
<dbReference type="InterPro" id="IPR051201">
    <property type="entry name" value="Chloro_Bact_Ser_Proteases"/>
</dbReference>
<dbReference type="InterPro" id="IPR036034">
    <property type="entry name" value="PDZ_sf"/>
</dbReference>
<reference evidence="4 5" key="1">
    <citation type="journal article" date="2015" name="Nature">
        <title>rRNA introns, odd ribosomes, and small enigmatic genomes across a large radiation of phyla.</title>
        <authorList>
            <person name="Brown C.T."/>
            <person name="Hug L.A."/>
            <person name="Thomas B.C."/>
            <person name="Sharon I."/>
            <person name="Castelle C.J."/>
            <person name="Singh A."/>
            <person name="Wilkins M.J."/>
            <person name="Williams K.H."/>
            <person name="Banfield J.F."/>
        </authorList>
    </citation>
    <scope>NUCLEOTIDE SEQUENCE [LARGE SCALE GENOMIC DNA]</scope>
</reference>
<comment type="caution">
    <text evidence="4">The sequence shown here is derived from an EMBL/GenBank/DDBJ whole genome shotgun (WGS) entry which is preliminary data.</text>
</comment>
<dbReference type="PATRIC" id="fig|1618589.3.peg.496"/>